<comment type="subcellular location">
    <subcellularLocation>
        <location evidence="1">Cell membrane</location>
        <topology evidence="1">Lipid-anchor</topology>
    </subcellularLocation>
    <subcellularLocation>
        <location evidence="2">Cytoplasm</location>
        <location evidence="2">Cytoskeleton</location>
    </subcellularLocation>
</comment>
<dbReference type="AlphaFoldDB" id="A0A9N7VEU7"/>
<keyword evidence="7" id="KW-0472">Membrane</keyword>
<keyword evidence="6" id="KW-0519">Myristate</keyword>
<dbReference type="PANTHER" id="PTHR14353">
    <property type="entry name" value="MYRISTOYLATED ALANINE-RICH C-KINASE SUBSTRATE MARCKS"/>
    <property type="match status" value="1"/>
</dbReference>
<dbReference type="Pfam" id="PF02063">
    <property type="entry name" value="MARCKS"/>
    <property type="match status" value="1"/>
</dbReference>
<evidence type="ECO:0000256" key="5">
    <source>
        <dbReference type="ARBA" id="ARBA00022490"/>
    </source>
</evidence>
<evidence type="ECO:0000313" key="12">
    <source>
        <dbReference type="Proteomes" id="UP001153269"/>
    </source>
</evidence>
<dbReference type="PROSITE" id="PS00826">
    <property type="entry name" value="MARCKS_1"/>
    <property type="match status" value="1"/>
</dbReference>
<accession>A0A9N7VEU7</accession>
<sequence>MPPEAKCSVIAAATGDTLLRPRDLVETSLPADKAPETVEKKSVADAPVQRQSVAVTGAERGPSPGRRLVEARLTRPVGGDSGRFRGTVEILTVVSLTSFNLSPAALGCTLTQTGIISFPDPARDKESRRENMGAQLAKGGVAVEGKAIVEPAAAKANGQENGHVKTNGDVSAKPDGEVAAADGNGTAEPAKEGEASAGDAIEPAPAAEGEAAKAEGEAAKEVKKKKKFSLKNSFKFKGINLKKSKKAGEEGKEEATSPTAEDKPEENGHTAKETKEETPAPEAKEGEAAAAAAAATPEGETKAAEEAPATEAAPAEEPAAPAPAEVTTPAAPEGEAKAE</sequence>
<evidence type="ECO:0000256" key="8">
    <source>
        <dbReference type="ARBA" id="ARBA00023212"/>
    </source>
</evidence>
<gene>
    <name evidence="11" type="ORF">PLEPLA_LOCUS35824</name>
</gene>
<evidence type="ECO:0000313" key="11">
    <source>
        <dbReference type="EMBL" id="CAB1448161.1"/>
    </source>
</evidence>
<dbReference type="InterPro" id="IPR002101">
    <property type="entry name" value="MARCKS"/>
</dbReference>
<keyword evidence="5" id="KW-0963">Cytoplasm</keyword>
<feature type="region of interest" description="Disordered" evidence="10">
    <location>
        <begin position="27"/>
        <end position="64"/>
    </location>
</feature>
<protein>
    <submittedName>
        <fullName evidence="11">Uncharacterized protein</fullName>
    </submittedName>
</protein>
<feature type="compositionally biased region" description="Basic and acidic residues" evidence="10">
    <location>
        <begin position="33"/>
        <end position="43"/>
    </location>
</feature>
<dbReference type="GO" id="GO:0005886">
    <property type="term" value="C:plasma membrane"/>
    <property type="evidence" value="ECO:0007669"/>
    <property type="project" value="UniProtKB-SubCell"/>
</dbReference>
<evidence type="ECO:0000256" key="6">
    <source>
        <dbReference type="ARBA" id="ARBA00022707"/>
    </source>
</evidence>
<keyword evidence="9" id="KW-0449">Lipoprotein</keyword>
<dbReference type="EMBL" id="CADEAL010003967">
    <property type="protein sequence ID" value="CAB1448161.1"/>
    <property type="molecule type" value="Genomic_DNA"/>
</dbReference>
<evidence type="ECO:0000256" key="3">
    <source>
        <dbReference type="ARBA" id="ARBA00006456"/>
    </source>
</evidence>
<feature type="region of interest" description="Disordered" evidence="10">
    <location>
        <begin position="155"/>
        <end position="225"/>
    </location>
</feature>
<evidence type="ECO:0000256" key="9">
    <source>
        <dbReference type="ARBA" id="ARBA00023288"/>
    </source>
</evidence>
<evidence type="ECO:0000256" key="7">
    <source>
        <dbReference type="ARBA" id="ARBA00023136"/>
    </source>
</evidence>
<dbReference type="GO" id="GO:0007015">
    <property type="term" value="P:actin filament organization"/>
    <property type="evidence" value="ECO:0007669"/>
    <property type="project" value="TreeGrafter"/>
</dbReference>
<dbReference type="Proteomes" id="UP001153269">
    <property type="component" value="Unassembled WGS sequence"/>
</dbReference>
<evidence type="ECO:0000256" key="1">
    <source>
        <dbReference type="ARBA" id="ARBA00004193"/>
    </source>
</evidence>
<comment type="similarity">
    <text evidence="3">Belongs to the MARCKS family.</text>
</comment>
<dbReference type="PRINTS" id="PR00963">
    <property type="entry name" value="MARCKS"/>
</dbReference>
<comment type="caution">
    <text evidence="11">The sequence shown here is derived from an EMBL/GenBank/DDBJ whole genome shotgun (WGS) entry which is preliminary data.</text>
</comment>
<dbReference type="GO" id="GO:0005856">
    <property type="term" value="C:cytoskeleton"/>
    <property type="evidence" value="ECO:0007669"/>
    <property type="project" value="UniProtKB-SubCell"/>
</dbReference>
<keyword evidence="4" id="KW-1003">Cell membrane</keyword>
<feature type="compositionally biased region" description="Low complexity" evidence="10">
    <location>
        <begin position="195"/>
        <end position="209"/>
    </location>
</feature>
<proteinExistence type="inferred from homology"/>
<dbReference type="GO" id="GO:0005737">
    <property type="term" value="C:cytoplasm"/>
    <property type="evidence" value="ECO:0007669"/>
    <property type="project" value="TreeGrafter"/>
</dbReference>
<feature type="compositionally biased region" description="Low complexity" evidence="10">
    <location>
        <begin position="288"/>
        <end position="298"/>
    </location>
</feature>
<organism evidence="11 12">
    <name type="scientific">Pleuronectes platessa</name>
    <name type="common">European plaice</name>
    <dbReference type="NCBI Taxonomy" id="8262"/>
    <lineage>
        <taxon>Eukaryota</taxon>
        <taxon>Metazoa</taxon>
        <taxon>Chordata</taxon>
        <taxon>Craniata</taxon>
        <taxon>Vertebrata</taxon>
        <taxon>Euteleostomi</taxon>
        <taxon>Actinopterygii</taxon>
        <taxon>Neopterygii</taxon>
        <taxon>Teleostei</taxon>
        <taxon>Neoteleostei</taxon>
        <taxon>Acanthomorphata</taxon>
        <taxon>Carangaria</taxon>
        <taxon>Pleuronectiformes</taxon>
        <taxon>Pleuronectoidei</taxon>
        <taxon>Pleuronectidae</taxon>
        <taxon>Pleuronectes</taxon>
    </lineage>
</organism>
<dbReference type="GO" id="GO:0005516">
    <property type="term" value="F:calmodulin binding"/>
    <property type="evidence" value="ECO:0007669"/>
    <property type="project" value="InterPro"/>
</dbReference>
<name>A0A9N7VEU7_PLEPL</name>
<keyword evidence="12" id="KW-1185">Reference proteome</keyword>
<evidence type="ECO:0000256" key="10">
    <source>
        <dbReference type="SAM" id="MobiDB-lite"/>
    </source>
</evidence>
<dbReference type="GO" id="GO:0051015">
    <property type="term" value="F:actin filament binding"/>
    <property type="evidence" value="ECO:0007669"/>
    <property type="project" value="TreeGrafter"/>
</dbReference>
<feature type="compositionally biased region" description="Low complexity" evidence="10">
    <location>
        <begin position="306"/>
        <end position="333"/>
    </location>
</feature>
<evidence type="ECO:0000256" key="2">
    <source>
        <dbReference type="ARBA" id="ARBA00004245"/>
    </source>
</evidence>
<feature type="region of interest" description="Disordered" evidence="10">
    <location>
        <begin position="239"/>
        <end position="339"/>
    </location>
</feature>
<dbReference type="GO" id="GO:0007417">
    <property type="term" value="P:central nervous system development"/>
    <property type="evidence" value="ECO:0007669"/>
    <property type="project" value="TreeGrafter"/>
</dbReference>
<evidence type="ECO:0000256" key="4">
    <source>
        <dbReference type="ARBA" id="ARBA00022475"/>
    </source>
</evidence>
<dbReference type="PANTHER" id="PTHR14353:SF8">
    <property type="entry name" value="MARCKS-RELATED PROTEIN"/>
    <property type="match status" value="1"/>
</dbReference>
<reference evidence="11" key="1">
    <citation type="submission" date="2020-03" db="EMBL/GenBank/DDBJ databases">
        <authorList>
            <person name="Weist P."/>
        </authorList>
    </citation>
    <scope>NUCLEOTIDE SEQUENCE</scope>
</reference>
<feature type="compositionally biased region" description="Basic and acidic residues" evidence="10">
    <location>
        <begin position="210"/>
        <end position="221"/>
    </location>
</feature>
<keyword evidence="8" id="KW-0206">Cytoskeleton</keyword>
<feature type="compositionally biased region" description="Basic and acidic residues" evidence="10">
    <location>
        <begin position="246"/>
        <end position="287"/>
    </location>
</feature>